<evidence type="ECO:0000256" key="1">
    <source>
        <dbReference type="SAM" id="Coils"/>
    </source>
</evidence>
<feature type="region of interest" description="Disordered" evidence="2">
    <location>
        <begin position="110"/>
        <end position="156"/>
    </location>
</feature>
<dbReference type="Proteomes" id="UP000887578">
    <property type="component" value="Unplaced"/>
</dbReference>
<evidence type="ECO:0000256" key="2">
    <source>
        <dbReference type="SAM" id="MobiDB-lite"/>
    </source>
</evidence>
<keyword evidence="1" id="KW-0175">Coiled coil</keyword>
<feature type="coiled-coil region" evidence="1">
    <location>
        <begin position="2"/>
        <end position="29"/>
    </location>
</feature>
<reference evidence="4" key="1">
    <citation type="submission" date="2022-11" db="UniProtKB">
        <authorList>
            <consortium name="WormBaseParasite"/>
        </authorList>
    </citation>
    <scope>IDENTIFICATION</scope>
</reference>
<sequence length="156" mass="17918">MQQKLFQRQEELRHKQDEIEEEEKAILRQPSDSKKEQLQHLHQHLVNPAYEMASPAPSPTHQQGLILLGNYANFSYQPQFPSVSLPQVIHQPINLQPVNLQRSMHPLKYRRERPPPQSVQVEEQPQSLRQRPYDGAAAVPQPVTTQSQAVATPSQV</sequence>
<organism evidence="3 4">
    <name type="scientific">Panagrolaimus davidi</name>
    <dbReference type="NCBI Taxonomy" id="227884"/>
    <lineage>
        <taxon>Eukaryota</taxon>
        <taxon>Metazoa</taxon>
        <taxon>Ecdysozoa</taxon>
        <taxon>Nematoda</taxon>
        <taxon>Chromadorea</taxon>
        <taxon>Rhabditida</taxon>
        <taxon>Tylenchina</taxon>
        <taxon>Panagrolaimomorpha</taxon>
        <taxon>Panagrolaimoidea</taxon>
        <taxon>Panagrolaimidae</taxon>
        <taxon>Panagrolaimus</taxon>
    </lineage>
</organism>
<protein>
    <submittedName>
        <fullName evidence="4">Uncharacterized protein</fullName>
    </submittedName>
</protein>
<feature type="compositionally biased region" description="Polar residues" evidence="2">
    <location>
        <begin position="142"/>
        <end position="156"/>
    </location>
</feature>
<proteinExistence type="predicted"/>
<dbReference type="WBParaSite" id="PDA_v2.g2471.t1">
    <property type="protein sequence ID" value="PDA_v2.g2471.t1"/>
    <property type="gene ID" value="PDA_v2.g2471"/>
</dbReference>
<keyword evidence="3" id="KW-1185">Reference proteome</keyword>
<dbReference type="AlphaFoldDB" id="A0A914Q6S3"/>
<name>A0A914Q6S3_9BILA</name>
<feature type="compositionally biased region" description="Low complexity" evidence="2">
    <location>
        <begin position="118"/>
        <end position="127"/>
    </location>
</feature>
<evidence type="ECO:0000313" key="4">
    <source>
        <dbReference type="WBParaSite" id="PDA_v2.g2471.t1"/>
    </source>
</evidence>
<accession>A0A914Q6S3</accession>
<evidence type="ECO:0000313" key="3">
    <source>
        <dbReference type="Proteomes" id="UP000887578"/>
    </source>
</evidence>